<organism evidence="10 11">
    <name type="scientific">Vibrio metschnikovii</name>
    <dbReference type="NCBI Taxonomy" id="28172"/>
    <lineage>
        <taxon>Bacteria</taxon>
        <taxon>Pseudomonadati</taxon>
        <taxon>Pseudomonadota</taxon>
        <taxon>Gammaproteobacteria</taxon>
        <taxon>Vibrionales</taxon>
        <taxon>Vibrionaceae</taxon>
        <taxon>Vibrio</taxon>
    </lineage>
</organism>
<dbReference type="Proteomes" id="UP000615796">
    <property type="component" value="Unassembled WGS sequence"/>
</dbReference>
<dbReference type="HAMAP" id="MF_01114">
    <property type="entry name" value="RecX"/>
    <property type="match status" value="1"/>
</dbReference>
<dbReference type="NCBIfam" id="NF001057">
    <property type="entry name" value="PRK00117.3-3"/>
    <property type="match status" value="1"/>
</dbReference>
<dbReference type="GO" id="GO:0006282">
    <property type="term" value="P:regulation of DNA repair"/>
    <property type="evidence" value="ECO:0007669"/>
    <property type="project" value="UniProtKB-UniRule"/>
</dbReference>
<evidence type="ECO:0000256" key="6">
    <source>
        <dbReference type="SAM" id="MobiDB-lite"/>
    </source>
</evidence>
<feature type="domain" description="RecX third three-helical" evidence="8">
    <location>
        <begin position="116"/>
        <end position="159"/>
    </location>
</feature>
<dbReference type="GeneID" id="79886995"/>
<feature type="region of interest" description="Disordered" evidence="6">
    <location>
        <begin position="1"/>
        <end position="22"/>
    </location>
</feature>
<evidence type="ECO:0000256" key="2">
    <source>
        <dbReference type="ARBA" id="ARBA00009695"/>
    </source>
</evidence>
<dbReference type="InterPro" id="IPR036388">
    <property type="entry name" value="WH-like_DNA-bd_sf"/>
</dbReference>
<comment type="function">
    <text evidence="5">Modulates RecA activity.</text>
</comment>
<proteinExistence type="inferred from homology"/>
<dbReference type="GO" id="GO:0005737">
    <property type="term" value="C:cytoplasm"/>
    <property type="evidence" value="ECO:0007669"/>
    <property type="project" value="UniProtKB-SubCell"/>
</dbReference>
<dbReference type="PANTHER" id="PTHR33602">
    <property type="entry name" value="REGULATORY PROTEIN RECX FAMILY PROTEIN"/>
    <property type="match status" value="1"/>
</dbReference>
<evidence type="ECO:0000256" key="1">
    <source>
        <dbReference type="ARBA" id="ARBA00004496"/>
    </source>
</evidence>
<feature type="compositionally biased region" description="Polar residues" evidence="6">
    <location>
        <begin position="1"/>
        <end position="20"/>
    </location>
</feature>
<dbReference type="AlphaFoldDB" id="A0A9X0R5Y2"/>
<keyword evidence="4 5" id="KW-0963">Cytoplasm</keyword>
<comment type="similarity">
    <text evidence="2 5">Belongs to the RecX family.</text>
</comment>
<dbReference type="InterPro" id="IPR003783">
    <property type="entry name" value="Regulatory_RecX"/>
</dbReference>
<comment type="caution">
    <text evidence="10">The sequence shown here is derived from an EMBL/GenBank/DDBJ whole genome shotgun (WGS) entry which is preliminary data.</text>
</comment>
<evidence type="ECO:0000259" key="9">
    <source>
        <dbReference type="Pfam" id="PF21982"/>
    </source>
</evidence>
<evidence type="ECO:0000259" key="7">
    <source>
        <dbReference type="Pfam" id="PF02631"/>
    </source>
</evidence>
<dbReference type="EMBL" id="JACRUP010000001">
    <property type="protein sequence ID" value="MBC5849488.1"/>
    <property type="molecule type" value="Genomic_DNA"/>
</dbReference>
<keyword evidence="11" id="KW-1185">Reference proteome</keyword>
<evidence type="ECO:0000313" key="11">
    <source>
        <dbReference type="Proteomes" id="UP000615796"/>
    </source>
</evidence>
<dbReference type="InterPro" id="IPR053924">
    <property type="entry name" value="RecX_HTH_2nd"/>
</dbReference>
<evidence type="ECO:0000256" key="4">
    <source>
        <dbReference type="ARBA" id="ARBA00022490"/>
    </source>
</evidence>
<dbReference type="InterPro" id="IPR053925">
    <property type="entry name" value="RecX_HTH_3rd"/>
</dbReference>
<gene>
    <name evidence="5 10" type="primary">recX</name>
    <name evidence="10" type="ORF">H8Q88_00720</name>
</gene>
<dbReference type="Pfam" id="PF21981">
    <property type="entry name" value="RecX_HTH3"/>
    <property type="match status" value="1"/>
</dbReference>
<name>A0A9X0R5Y2_VIBME</name>
<dbReference type="Gene3D" id="1.10.10.10">
    <property type="entry name" value="Winged helix-like DNA-binding domain superfamily/Winged helix DNA-binding domain"/>
    <property type="match status" value="3"/>
</dbReference>
<reference evidence="10" key="1">
    <citation type="submission" date="2020-08" db="EMBL/GenBank/DDBJ databases">
        <title>Genome Sequencing and Pan-Genome Analysis of Migratory bird Vibrio Strains, Inner Mongolia.</title>
        <authorList>
            <person name="Zheng L."/>
        </authorList>
    </citation>
    <scope>NUCLEOTIDE SEQUENCE</scope>
    <source>
        <strain evidence="10">M13F</strain>
    </source>
</reference>
<dbReference type="OrthoDB" id="7066780at2"/>
<sequence>MHCPSSSRYPNRNKRASSPSHLKETALRILSRRDHSEYELIQKLLLKGFSREEIQPVMMYCQDYGYLDDLRYALSAIRQGMNKGHGERRIRQLLQQNRVADDVVNIALEQLVPDWFELAKQLAEKKFKAQPAIEAKEQAKRVRFLQSRGFSFEQIHYALSDQEETN</sequence>
<evidence type="ECO:0000256" key="3">
    <source>
        <dbReference type="ARBA" id="ARBA00018111"/>
    </source>
</evidence>
<evidence type="ECO:0000313" key="10">
    <source>
        <dbReference type="EMBL" id="MBC5849488.1"/>
    </source>
</evidence>
<dbReference type="InterPro" id="IPR053926">
    <property type="entry name" value="RecX_HTH_1st"/>
</dbReference>
<accession>A0A9X0R5Y2</accession>
<feature type="domain" description="RecX first three-helical" evidence="9">
    <location>
        <begin position="23"/>
        <end position="58"/>
    </location>
</feature>
<dbReference type="PANTHER" id="PTHR33602:SF1">
    <property type="entry name" value="REGULATORY PROTEIN RECX FAMILY PROTEIN"/>
    <property type="match status" value="1"/>
</dbReference>
<evidence type="ECO:0000256" key="5">
    <source>
        <dbReference type="HAMAP-Rule" id="MF_01114"/>
    </source>
</evidence>
<protein>
    <recommendedName>
        <fullName evidence="3 5">Regulatory protein RecX</fullName>
    </recommendedName>
</protein>
<dbReference type="Pfam" id="PF02631">
    <property type="entry name" value="RecX_HTH2"/>
    <property type="match status" value="1"/>
</dbReference>
<comment type="subcellular location">
    <subcellularLocation>
        <location evidence="1 5">Cytoplasm</location>
    </subcellularLocation>
</comment>
<evidence type="ECO:0000259" key="8">
    <source>
        <dbReference type="Pfam" id="PF21981"/>
    </source>
</evidence>
<dbReference type="RefSeq" id="WP_004395989.1">
    <property type="nucleotide sequence ID" value="NZ_CAWQCL010000012.1"/>
</dbReference>
<feature type="domain" description="RecX second three-helical" evidence="7">
    <location>
        <begin position="68"/>
        <end position="108"/>
    </location>
</feature>
<dbReference type="Pfam" id="PF21982">
    <property type="entry name" value="RecX_HTH1"/>
    <property type="match status" value="1"/>
</dbReference>